<organism evidence="2 3">
    <name type="scientific">Coffea canephora</name>
    <name type="common">Robusta coffee</name>
    <dbReference type="NCBI Taxonomy" id="49390"/>
    <lineage>
        <taxon>Eukaryota</taxon>
        <taxon>Viridiplantae</taxon>
        <taxon>Streptophyta</taxon>
        <taxon>Embryophyta</taxon>
        <taxon>Tracheophyta</taxon>
        <taxon>Spermatophyta</taxon>
        <taxon>Magnoliopsida</taxon>
        <taxon>eudicotyledons</taxon>
        <taxon>Gunneridae</taxon>
        <taxon>Pentapetalae</taxon>
        <taxon>asterids</taxon>
        <taxon>lamiids</taxon>
        <taxon>Gentianales</taxon>
        <taxon>Rubiaceae</taxon>
        <taxon>Ixoroideae</taxon>
        <taxon>Gardenieae complex</taxon>
        <taxon>Bertiereae - Coffeeae clade</taxon>
        <taxon>Coffeeae</taxon>
        <taxon>Coffea</taxon>
    </lineage>
</organism>
<dbReference type="PANTHER" id="PTHR34125:SF7">
    <property type="entry name" value="TRANSMEMBRANE PROTEIN"/>
    <property type="match status" value="1"/>
</dbReference>
<evidence type="ECO:0008006" key="4">
    <source>
        <dbReference type="Google" id="ProtNLM"/>
    </source>
</evidence>
<keyword evidence="3" id="KW-1185">Reference proteome</keyword>
<dbReference type="OMA" id="VIMAPHF"/>
<evidence type="ECO:0000313" key="2">
    <source>
        <dbReference type="EMBL" id="CDP04517.1"/>
    </source>
</evidence>
<reference evidence="3" key="1">
    <citation type="journal article" date="2014" name="Science">
        <title>The coffee genome provides insight into the convergent evolution of caffeine biosynthesis.</title>
        <authorList>
            <person name="Denoeud F."/>
            <person name="Carretero-Paulet L."/>
            <person name="Dereeper A."/>
            <person name="Droc G."/>
            <person name="Guyot R."/>
            <person name="Pietrella M."/>
            <person name="Zheng C."/>
            <person name="Alberti A."/>
            <person name="Anthony F."/>
            <person name="Aprea G."/>
            <person name="Aury J.M."/>
            <person name="Bento P."/>
            <person name="Bernard M."/>
            <person name="Bocs S."/>
            <person name="Campa C."/>
            <person name="Cenci A."/>
            <person name="Combes M.C."/>
            <person name="Crouzillat D."/>
            <person name="Da Silva C."/>
            <person name="Daddiego L."/>
            <person name="De Bellis F."/>
            <person name="Dussert S."/>
            <person name="Garsmeur O."/>
            <person name="Gayraud T."/>
            <person name="Guignon V."/>
            <person name="Jahn K."/>
            <person name="Jamilloux V."/>
            <person name="Joet T."/>
            <person name="Labadie K."/>
            <person name="Lan T."/>
            <person name="Leclercq J."/>
            <person name="Lepelley M."/>
            <person name="Leroy T."/>
            <person name="Li L.T."/>
            <person name="Librado P."/>
            <person name="Lopez L."/>
            <person name="Munoz A."/>
            <person name="Noel B."/>
            <person name="Pallavicini A."/>
            <person name="Perrotta G."/>
            <person name="Poncet V."/>
            <person name="Pot D."/>
            <person name="Priyono X."/>
            <person name="Rigoreau M."/>
            <person name="Rouard M."/>
            <person name="Rozas J."/>
            <person name="Tranchant-Dubreuil C."/>
            <person name="VanBuren R."/>
            <person name="Zhang Q."/>
            <person name="Andrade A.C."/>
            <person name="Argout X."/>
            <person name="Bertrand B."/>
            <person name="de Kochko A."/>
            <person name="Graziosi G."/>
            <person name="Henry R.J."/>
            <person name="Jayarama X."/>
            <person name="Ming R."/>
            <person name="Nagai C."/>
            <person name="Rounsley S."/>
            <person name="Sankoff D."/>
            <person name="Giuliano G."/>
            <person name="Albert V.A."/>
            <person name="Wincker P."/>
            <person name="Lashermes P."/>
        </authorList>
    </citation>
    <scope>NUCLEOTIDE SEQUENCE [LARGE SCALE GENOMIC DNA]</scope>
    <source>
        <strain evidence="3">cv. DH200-94</strain>
    </source>
</reference>
<sequence length="88" mass="9891">MEISVKLLHYKYHFAAVLISSLIIAIFVIMAPHFLSIFSYFWPLLLSTSILLGTIIVFGQSAPEFYGNGNGEGFLDYVAGRPEELEDF</sequence>
<proteinExistence type="predicted"/>
<keyword evidence="1" id="KW-0472">Membrane</keyword>
<dbReference type="InParanoid" id="A0A068U869"/>
<keyword evidence="1" id="KW-1133">Transmembrane helix</keyword>
<gene>
    <name evidence="2" type="ORF">GSCOC_T00017940001</name>
</gene>
<dbReference type="PhylomeDB" id="A0A068U869"/>
<feature type="transmembrane region" description="Helical" evidence="1">
    <location>
        <begin position="12"/>
        <end position="34"/>
    </location>
</feature>
<accession>A0A068U869</accession>
<dbReference type="OrthoDB" id="649865at2759"/>
<keyword evidence="1" id="KW-0812">Transmembrane</keyword>
<dbReference type="STRING" id="49390.A0A068U869"/>
<dbReference type="Proteomes" id="UP000295252">
    <property type="component" value="Chromosome XI"/>
</dbReference>
<evidence type="ECO:0000313" key="3">
    <source>
        <dbReference type="Proteomes" id="UP000295252"/>
    </source>
</evidence>
<dbReference type="EMBL" id="HG739096">
    <property type="protein sequence ID" value="CDP04517.1"/>
    <property type="molecule type" value="Genomic_DNA"/>
</dbReference>
<dbReference type="AlphaFoldDB" id="A0A068U869"/>
<evidence type="ECO:0000256" key="1">
    <source>
        <dbReference type="SAM" id="Phobius"/>
    </source>
</evidence>
<dbReference type="Gramene" id="CDP04517">
    <property type="protein sequence ID" value="CDP04517"/>
    <property type="gene ID" value="GSCOC_T00017940001"/>
</dbReference>
<protein>
    <recommendedName>
        <fullName evidence="4">Transmembrane protein</fullName>
    </recommendedName>
</protein>
<feature type="transmembrane region" description="Helical" evidence="1">
    <location>
        <begin position="40"/>
        <end position="58"/>
    </location>
</feature>
<dbReference type="PANTHER" id="PTHR34125">
    <property type="entry name" value="OS01G0762900 PROTEIN"/>
    <property type="match status" value="1"/>
</dbReference>
<name>A0A068U869_COFCA</name>